<dbReference type="Pfam" id="PF12833">
    <property type="entry name" value="HTH_18"/>
    <property type="match status" value="1"/>
</dbReference>
<evidence type="ECO:0000259" key="4">
    <source>
        <dbReference type="PROSITE" id="PS01124"/>
    </source>
</evidence>
<dbReference type="SUPFAM" id="SSF46689">
    <property type="entry name" value="Homeodomain-like"/>
    <property type="match status" value="1"/>
</dbReference>
<dbReference type="PROSITE" id="PS01124">
    <property type="entry name" value="HTH_ARAC_FAMILY_2"/>
    <property type="match status" value="1"/>
</dbReference>
<organism evidence="5 6">
    <name type="scientific">Pseudomonas citronellolis</name>
    <dbReference type="NCBI Taxonomy" id="53408"/>
    <lineage>
        <taxon>Bacteria</taxon>
        <taxon>Pseudomonadati</taxon>
        <taxon>Pseudomonadota</taxon>
        <taxon>Gammaproteobacteria</taxon>
        <taxon>Pseudomonadales</taxon>
        <taxon>Pseudomonadaceae</taxon>
        <taxon>Pseudomonas</taxon>
    </lineage>
</organism>
<dbReference type="AlphaFoldDB" id="A0A1A9K5E0"/>
<dbReference type="PANTHER" id="PTHR43280">
    <property type="entry name" value="ARAC-FAMILY TRANSCRIPTIONAL REGULATOR"/>
    <property type="match status" value="1"/>
</dbReference>
<keyword evidence="1" id="KW-0805">Transcription regulation</keyword>
<keyword evidence="3" id="KW-0804">Transcription</keyword>
<dbReference type="EMBL" id="CP015878">
    <property type="protein sequence ID" value="ANI12744.1"/>
    <property type="molecule type" value="Genomic_DNA"/>
</dbReference>
<gene>
    <name evidence="5" type="ORF">A9C11_01565</name>
</gene>
<dbReference type="GO" id="GO:0043565">
    <property type="term" value="F:sequence-specific DNA binding"/>
    <property type="evidence" value="ECO:0007669"/>
    <property type="project" value="InterPro"/>
</dbReference>
<evidence type="ECO:0000313" key="5">
    <source>
        <dbReference type="EMBL" id="ANI12744.1"/>
    </source>
</evidence>
<dbReference type="InterPro" id="IPR020449">
    <property type="entry name" value="Tscrpt_reg_AraC-type_HTH"/>
</dbReference>
<dbReference type="InterPro" id="IPR018060">
    <property type="entry name" value="HTH_AraC"/>
</dbReference>
<dbReference type="PRINTS" id="PR00032">
    <property type="entry name" value="HTHARAC"/>
</dbReference>
<dbReference type="Gene3D" id="1.10.10.60">
    <property type="entry name" value="Homeodomain-like"/>
    <property type="match status" value="1"/>
</dbReference>
<reference evidence="5 6" key="1">
    <citation type="submission" date="2016-05" db="EMBL/GenBank/DDBJ databases">
        <title>Genome Sequence of Pseudomonas citronellolis Strain SJTE-3, an Estrogens and Persistent Organic Pollutants degradation strain.</title>
        <authorList>
            <person name="Liang R."/>
        </authorList>
    </citation>
    <scope>NUCLEOTIDE SEQUENCE [LARGE SCALE GENOMIC DNA]</scope>
    <source>
        <strain evidence="5 6">SJTE-3</strain>
    </source>
</reference>
<feature type="domain" description="HTH araC/xylS-type" evidence="4">
    <location>
        <begin position="1"/>
        <end position="59"/>
    </location>
</feature>
<evidence type="ECO:0000256" key="1">
    <source>
        <dbReference type="ARBA" id="ARBA00023015"/>
    </source>
</evidence>
<evidence type="ECO:0000313" key="6">
    <source>
        <dbReference type="Proteomes" id="UP000077748"/>
    </source>
</evidence>
<evidence type="ECO:0000256" key="3">
    <source>
        <dbReference type="ARBA" id="ARBA00023163"/>
    </source>
</evidence>
<evidence type="ECO:0000256" key="2">
    <source>
        <dbReference type="ARBA" id="ARBA00023125"/>
    </source>
</evidence>
<dbReference type="Proteomes" id="UP000077748">
    <property type="component" value="Chromosome"/>
</dbReference>
<proteinExistence type="predicted"/>
<accession>A0A1A9K5E0</accession>
<name>A0A1A9K5E0_9PSED</name>
<dbReference type="PANTHER" id="PTHR43280:SF32">
    <property type="entry name" value="TRANSCRIPTIONAL REGULATORY PROTEIN"/>
    <property type="match status" value="1"/>
</dbReference>
<keyword evidence="2" id="KW-0238">DNA-binding</keyword>
<sequence length="62" mass="6935">MTPMAAINARLVLEAKRELAHSRQSIKAIAHDLGFSDVGYFSRFFRKHTQLSPSEFRSQGAG</sequence>
<dbReference type="InterPro" id="IPR009057">
    <property type="entry name" value="Homeodomain-like_sf"/>
</dbReference>
<dbReference type="SMART" id="SM00342">
    <property type="entry name" value="HTH_ARAC"/>
    <property type="match status" value="1"/>
</dbReference>
<protein>
    <recommendedName>
        <fullName evidence="4">HTH araC/xylS-type domain-containing protein</fullName>
    </recommendedName>
</protein>
<dbReference type="GO" id="GO:0003700">
    <property type="term" value="F:DNA-binding transcription factor activity"/>
    <property type="evidence" value="ECO:0007669"/>
    <property type="project" value="InterPro"/>
</dbReference>